<dbReference type="OrthoDB" id="3798602at2759"/>
<accession>A0A6A5X0J7</accession>
<keyword evidence="2" id="KW-1185">Reference proteome</keyword>
<dbReference type="Proteomes" id="UP000799779">
    <property type="component" value="Unassembled WGS sequence"/>
</dbReference>
<name>A0A6A5X0J7_9PLEO</name>
<proteinExistence type="predicted"/>
<reference evidence="1" key="1">
    <citation type="journal article" date="2020" name="Stud. Mycol.">
        <title>101 Dothideomycetes genomes: a test case for predicting lifestyles and emergence of pathogens.</title>
        <authorList>
            <person name="Haridas S."/>
            <person name="Albert R."/>
            <person name="Binder M."/>
            <person name="Bloem J."/>
            <person name="Labutti K."/>
            <person name="Salamov A."/>
            <person name="Andreopoulos B."/>
            <person name="Baker S."/>
            <person name="Barry K."/>
            <person name="Bills G."/>
            <person name="Bluhm B."/>
            <person name="Cannon C."/>
            <person name="Castanera R."/>
            <person name="Culley D."/>
            <person name="Daum C."/>
            <person name="Ezra D."/>
            <person name="Gonzalez J."/>
            <person name="Henrissat B."/>
            <person name="Kuo A."/>
            <person name="Liang C."/>
            <person name="Lipzen A."/>
            <person name="Lutzoni F."/>
            <person name="Magnuson J."/>
            <person name="Mondo S."/>
            <person name="Nolan M."/>
            <person name="Ohm R."/>
            <person name="Pangilinan J."/>
            <person name="Park H.-J."/>
            <person name="Ramirez L."/>
            <person name="Alfaro M."/>
            <person name="Sun H."/>
            <person name="Tritt A."/>
            <person name="Yoshinaga Y."/>
            <person name="Zwiers L.-H."/>
            <person name="Turgeon B."/>
            <person name="Goodwin S."/>
            <person name="Spatafora J."/>
            <person name="Crous P."/>
            <person name="Grigoriev I."/>
        </authorList>
    </citation>
    <scope>NUCLEOTIDE SEQUENCE</scope>
    <source>
        <strain evidence="1">CBS 123094</strain>
    </source>
</reference>
<gene>
    <name evidence="1" type="ORF">P154DRAFT_518281</name>
</gene>
<protein>
    <recommendedName>
        <fullName evidence="3">F-box domain-containing protein</fullName>
    </recommendedName>
</protein>
<sequence length="363" mass="40881">MSEHRTPHLPEEILDQIIALVATSSGILPDSKSLFNICLASRLTRRIASPYLYQSIHSKSGHQGRLLQQTLKHNPALATYVKKLSIQHAAQGCFSVVNHDFLEEDYGSVIDGCEQLLISTIKLLPNLEKLDLSRLTPKTVARGTSFWVDELSQFTFTQEQGIAVNSAFANLKRMEVHLGGLDIRELWPLFHIKTLKSLGIDMRYSRSYGRPWSAFGEEWTRDTSDLESLELFCPDQDRMADVQFISNACKALKTLFVSISTFSEAEDIGIRVHPHVRSGSLASIQVVVEGLWYYDVEFLTRSPFAGPQNQFADLLTHATGSINDDTMGADGIQFSSENFKLKEIRELTEEEVMKCDKRGARRP</sequence>
<dbReference type="EMBL" id="ML977561">
    <property type="protein sequence ID" value="KAF2006071.1"/>
    <property type="molecule type" value="Genomic_DNA"/>
</dbReference>
<dbReference type="AlphaFoldDB" id="A0A6A5X0J7"/>
<evidence type="ECO:0000313" key="1">
    <source>
        <dbReference type="EMBL" id="KAF2006071.1"/>
    </source>
</evidence>
<evidence type="ECO:0008006" key="3">
    <source>
        <dbReference type="Google" id="ProtNLM"/>
    </source>
</evidence>
<evidence type="ECO:0000313" key="2">
    <source>
        <dbReference type="Proteomes" id="UP000799779"/>
    </source>
</evidence>
<organism evidence="1 2">
    <name type="scientific">Amniculicola lignicola CBS 123094</name>
    <dbReference type="NCBI Taxonomy" id="1392246"/>
    <lineage>
        <taxon>Eukaryota</taxon>
        <taxon>Fungi</taxon>
        <taxon>Dikarya</taxon>
        <taxon>Ascomycota</taxon>
        <taxon>Pezizomycotina</taxon>
        <taxon>Dothideomycetes</taxon>
        <taxon>Pleosporomycetidae</taxon>
        <taxon>Pleosporales</taxon>
        <taxon>Amniculicolaceae</taxon>
        <taxon>Amniculicola</taxon>
    </lineage>
</organism>